<name>A0ABW2PWJ6_9BACL</name>
<dbReference type="EMBL" id="JBHTCO010000007">
    <property type="protein sequence ID" value="MFC7393022.1"/>
    <property type="molecule type" value="Genomic_DNA"/>
</dbReference>
<dbReference type="InterPro" id="IPR017642">
    <property type="entry name" value="DNA_S_mod_DndB"/>
</dbReference>
<dbReference type="RefSeq" id="WP_380965459.1">
    <property type="nucleotide sequence ID" value="NZ_JBHTCO010000007.1"/>
</dbReference>
<evidence type="ECO:0000313" key="2">
    <source>
        <dbReference type="Proteomes" id="UP001596505"/>
    </source>
</evidence>
<accession>A0ABW2PWJ6</accession>
<protein>
    <submittedName>
        <fullName evidence="1">DNA sulfur modification protein DndB</fullName>
    </submittedName>
</protein>
<organism evidence="1 2">
    <name type="scientific">Scopulibacillus cellulosilyticus</name>
    <dbReference type="NCBI Taxonomy" id="2665665"/>
    <lineage>
        <taxon>Bacteria</taxon>
        <taxon>Bacillati</taxon>
        <taxon>Bacillota</taxon>
        <taxon>Bacilli</taxon>
        <taxon>Bacillales</taxon>
        <taxon>Sporolactobacillaceae</taxon>
        <taxon>Scopulibacillus</taxon>
    </lineage>
</organism>
<dbReference type="Proteomes" id="UP001596505">
    <property type="component" value="Unassembled WGS sequence"/>
</dbReference>
<dbReference type="Pfam" id="PF14072">
    <property type="entry name" value="DndB"/>
    <property type="match status" value="1"/>
</dbReference>
<gene>
    <name evidence="1" type="ORF">ACFQRG_08500</name>
</gene>
<proteinExistence type="predicted"/>
<keyword evidence="2" id="KW-1185">Reference proteome</keyword>
<evidence type="ECO:0000313" key="1">
    <source>
        <dbReference type="EMBL" id="MFC7393022.1"/>
    </source>
</evidence>
<sequence>MVLTYERNIEQTYVIYKVRDLIKMVEENKIKLRSARQAQVSEIKKYIFDNIKEQKVYLPPVVANCRPEDWNDGQPTRFEVIDGSKRILALHQLPSLIEQMLKEDQSLKKVFLADEELNDSSFGIQMFKGLTPEECDQLFIDFNTKGKKVALSKRIAYDSRNEINKITNELLIQNLDLKDVAGIEMEKHAVVKPPNKKLLSLAQLRNIVAIFIRGKITKQDLNKVDIDGFLSTNEYVHLLHLWFDKLFQCHSAKTIGDYEITILASYPMLLAIALYANEDLERVPFEKRQAVIEERMDRIRHIDWLITNKQWRKFKGNVRGRRNIYYLDKDKSSLNQIVGWLKSEAES</sequence>
<comment type="caution">
    <text evidence="1">The sequence shown here is derived from an EMBL/GenBank/DDBJ whole genome shotgun (WGS) entry which is preliminary data.</text>
</comment>
<reference evidence="2" key="1">
    <citation type="journal article" date="2019" name="Int. J. Syst. Evol. Microbiol.">
        <title>The Global Catalogue of Microorganisms (GCM) 10K type strain sequencing project: providing services to taxonomists for standard genome sequencing and annotation.</title>
        <authorList>
            <consortium name="The Broad Institute Genomics Platform"/>
            <consortium name="The Broad Institute Genome Sequencing Center for Infectious Disease"/>
            <person name="Wu L."/>
            <person name="Ma J."/>
        </authorList>
    </citation>
    <scope>NUCLEOTIDE SEQUENCE [LARGE SCALE GENOMIC DNA]</scope>
    <source>
        <strain evidence="2">CGMCC 1.16305</strain>
    </source>
</reference>